<evidence type="ECO:0000256" key="3">
    <source>
        <dbReference type="ARBA" id="ARBA00022679"/>
    </source>
</evidence>
<dbReference type="GO" id="GO:0000030">
    <property type="term" value="F:mannosyltransferase activity"/>
    <property type="evidence" value="ECO:0007669"/>
    <property type="project" value="TreeGrafter"/>
</dbReference>
<dbReference type="PANTHER" id="PTHR32385">
    <property type="entry name" value="MANNOSYL PHOSPHORYLINOSITOL CERAMIDE SYNTHASE"/>
    <property type="match status" value="1"/>
</dbReference>
<sequence>MRRGLTIFLLINLLIIIFLIRSVFTLLTLLIEDGSADAIHPAEIPAPNSPLIDDRKQLIPKIIHQTYANDTVPERWREAQKSCIDMHEDYEYKLWTDASSRELIATEYPWFLGTFDNYSQPIQRADAIRYFVLNRFGGIYIDLDAGCNRRLDPLLSYPAWVRRTDPTGISNDAMGSIANHPFFTLVIESLIPYDRNWKLPYITVMYSTGPLFLSVIWQEYKRGRGSEVTSFLGTPGSSGRWDGTEDHRVRVLMGDEYNKQPWAFFRWYGGSSWHGSDAQLIFWMGKHWMLLTASGFLVAGVVGLCIWWIYGRVLLLGQRRRKGGKCADSNSNSWGASGTAWAQRIPLWRRGSSNGYELIERHEV</sequence>
<keyword evidence="5 7" id="KW-1133">Transmembrane helix</keyword>
<evidence type="ECO:0000313" key="8">
    <source>
        <dbReference type="EMBL" id="KAK3169523.1"/>
    </source>
</evidence>
<evidence type="ECO:0000256" key="1">
    <source>
        <dbReference type="ARBA" id="ARBA00004141"/>
    </source>
</evidence>
<dbReference type="InterPro" id="IPR051706">
    <property type="entry name" value="Glycosyltransferase_domain"/>
</dbReference>
<dbReference type="InterPro" id="IPR007577">
    <property type="entry name" value="GlycoTrfase_DXD_sugar-bd_CS"/>
</dbReference>
<dbReference type="AlphaFoldDB" id="A0AAD9Z4V8"/>
<dbReference type="Pfam" id="PF04488">
    <property type="entry name" value="Gly_transf_sug"/>
    <property type="match status" value="1"/>
</dbReference>
<evidence type="ECO:0000256" key="7">
    <source>
        <dbReference type="SAM" id="Phobius"/>
    </source>
</evidence>
<evidence type="ECO:0000256" key="2">
    <source>
        <dbReference type="ARBA" id="ARBA00009003"/>
    </source>
</evidence>
<dbReference type="EMBL" id="JASNWA010000009">
    <property type="protein sequence ID" value="KAK3169523.1"/>
    <property type="molecule type" value="Genomic_DNA"/>
</dbReference>
<dbReference type="GO" id="GO:0016020">
    <property type="term" value="C:membrane"/>
    <property type="evidence" value="ECO:0007669"/>
    <property type="project" value="UniProtKB-SubCell"/>
</dbReference>
<dbReference type="PANTHER" id="PTHR32385:SF20">
    <property type="entry name" value="MANNOSYL PHOSPHORYLINOSITOL CERAMIDE SYNTHASE CSH1-RELATED"/>
    <property type="match status" value="1"/>
</dbReference>
<proteinExistence type="inferred from homology"/>
<dbReference type="InterPro" id="IPR029044">
    <property type="entry name" value="Nucleotide-diphossugar_trans"/>
</dbReference>
<dbReference type="GO" id="GO:0051999">
    <property type="term" value="P:mannosyl-inositol phosphorylceramide biosynthetic process"/>
    <property type="evidence" value="ECO:0007669"/>
    <property type="project" value="TreeGrafter"/>
</dbReference>
<evidence type="ECO:0000256" key="5">
    <source>
        <dbReference type="ARBA" id="ARBA00022989"/>
    </source>
</evidence>
<keyword evidence="9" id="KW-1185">Reference proteome</keyword>
<keyword evidence="4 7" id="KW-0812">Transmembrane</keyword>
<evidence type="ECO:0000256" key="4">
    <source>
        <dbReference type="ARBA" id="ARBA00022692"/>
    </source>
</evidence>
<dbReference type="Gene3D" id="3.90.550.20">
    <property type="match status" value="1"/>
</dbReference>
<comment type="caution">
    <text evidence="8">The sequence shown here is derived from an EMBL/GenBank/DDBJ whole genome shotgun (WGS) entry which is preliminary data.</text>
</comment>
<accession>A0AAD9Z4V8</accession>
<feature type="transmembrane region" description="Helical" evidence="7">
    <location>
        <begin position="7"/>
        <end position="31"/>
    </location>
</feature>
<protein>
    <recommendedName>
        <fullName evidence="10">Glycosyltransferase family 32 protein</fullName>
    </recommendedName>
</protein>
<gene>
    <name evidence="8" type="ORF">OEA41_008907</name>
</gene>
<feature type="transmembrane region" description="Helical" evidence="7">
    <location>
        <begin position="288"/>
        <end position="310"/>
    </location>
</feature>
<keyword evidence="6 7" id="KW-0472">Membrane</keyword>
<dbReference type="Proteomes" id="UP001276659">
    <property type="component" value="Unassembled WGS sequence"/>
</dbReference>
<name>A0AAD9Z4V8_9LECA</name>
<evidence type="ECO:0000256" key="6">
    <source>
        <dbReference type="ARBA" id="ARBA00023136"/>
    </source>
</evidence>
<organism evidence="8 9">
    <name type="scientific">Lepraria neglecta</name>
    <dbReference type="NCBI Taxonomy" id="209136"/>
    <lineage>
        <taxon>Eukaryota</taxon>
        <taxon>Fungi</taxon>
        <taxon>Dikarya</taxon>
        <taxon>Ascomycota</taxon>
        <taxon>Pezizomycotina</taxon>
        <taxon>Lecanoromycetes</taxon>
        <taxon>OSLEUM clade</taxon>
        <taxon>Lecanoromycetidae</taxon>
        <taxon>Lecanorales</taxon>
        <taxon>Lecanorineae</taxon>
        <taxon>Stereocaulaceae</taxon>
        <taxon>Lepraria</taxon>
    </lineage>
</organism>
<dbReference type="SUPFAM" id="SSF53448">
    <property type="entry name" value="Nucleotide-diphospho-sugar transferases"/>
    <property type="match status" value="1"/>
</dbReference>
<evidence type="ECO:0008006" key="10">
    <source>
        <dbReference type="Google" id="ProtNLM"/>
    </source>
</evidence>
<evidence type="ECO:0000313" key="9">
    <source>
        <dbReference type="Proteomes" id="UP001276659"/>
    </source>
</evidence>
<comment type="subcellular location">
    <subcellularLocation>
        <location evidence="1">Membrane</location>
        <topology evidence="1">Multi-pass membrane protein</topology>
    </subcellularLocation>
</comment>
<reference evidence="8" key="1">
    <citation type="submission" date="2022-11" db="EMBL/GenBank/DDBJ databases">
        <title>Chromosomal genome sequence assembly and mating type (MAT) locus characterization of the leprose asexual lichenized fungus Lepraria neglecta (Nyl.) Erichsen.</title>
        <authorList>
            <person name="Allen J.L."/>
            <person name="Pfeffer B."/>
        </authorList>
    </citation>
    <scope>NUCLEOTIDE SEQUENCE</scope>
    <source>
        <strain evidence="8">Allen 5258</strain>
    </source>
</reference>
<keyword evidence="3" id="KW-0808">Transferase</keyword>
<dbReference type="FunFam" id="3.90.550.20:FF:000001">
    <property type="entry name" value="MIPC synthase subunit (SurA)"/>
    <property type="match status" value="1"/>
</dbReference>
<comment type="similarity">
    <text evidence="2">Belongs to the glycosyltransferase 32 family.</text>
</comment>